<dbReference type="Pfam" id="PF08784">
    <property type="entry name" value="RPA_C"/>
    <property type="match status" value="1"/>
</dbReference>
<dbReference type="SUPFAM" id="SSF46785">
    <property type="entry name" value="Winged helix' DNA-binding domain"/>
    <property type="match status" value="1"/>
</dbReference>
<keyword evidence="8" id="KW-1185">Reference proteome</keyword>
<name>A0AAD7NTY9_9AGAR</name>
<dbReference type="AlphaFoldDB" id="A0AAD7NTY9"/>
<dbReference type="InterPro" id="IPR014892">
    <property type="entry name" value="RPA_C"/>
</dbReference>
<comment type="subcellular location">
    <subcellularLocation>
        <location evidence="1">Nucleus</location>
    </subcellularLocation>
</comment>
<reference evidence="7" key="1">
    <citation type="submission" date="2023-03" db="EMBL/GenBank/DDBJ databases">
        <title>Massive genome expansion in bonnet fungi (Mycena s.s.) driven by repeated elements and novel gene families across ecological guilds.</title>
        <authorList>
            <consortium name="Lawrence Berkeley National Laboratory"/>
            <person name="Harder C.B."/>
            <person name="Miyauchi S."/>
            <person name="Viragh M."/>
            <person name="Kuo A."/>
            <person name="Thoen E."/>
            <person name="Andreopoulos B."/>
            <person name="Lu D."/>
            <person name="Skrede I."/>
            <person name="Drula E."/>
            <person name="Henrissat B."/>
            <person name="Morin E."/>
            <person name="Kohler A."/>
            <person name="Barry K."/>
            <person name="LaButti K."/>
            <person name="Morin E."/>
            <person name="Salamov A."/>
            <person name="Lipzen A."/>
            <person name="Mereny Z."/>
            <person name="Hegedus B."/>
            <person name="Baldrian P."/>
            <person name="Stursova M."/>
            <person name="Weitz H."/>
            <person name="Taylor A."/>
            <person name="Grigoriev I.V."/>
            <person name="Nagy L.G."/>
            <person name="Martin F."/>
            <person name="Kauserud H."/>
        </authorList>
    </citation>
    <scope>NUCLEOTIDE SEQUENCE</scope>
    <source>
        <strain evidence="7">CBHHK188m</strain>
    </source>
</reference>
<evidence type="ECO:0000256" key="3">
    <source>
        <dbReference type="ARBA" id="ARBA00023125"/>
    </source>
</evidence>
<protein>
    <submittedName>
        <fullName evidence="7">Replication protein A subunit RPA32</fullName>
    </submittedName>
</protein>
<feature type="domain" description="Replication protein A C-terminal" evidence="6">
    <location>
        <begin position="183"/>
        <end position="263"/>
    </location>
</feature>
<dbReference type="PANTHER" id="PTHR13989:SF16">
    <property type="entry name" value="REPLICATION PROTEIN A2"/>
    <property type="match status" value="1"/>
</dbReference>
<keyword evidence="4" id="KW-0539">Nucleus</keyword>
<comment type="similarity">
    <text evidence="2">Belongs to the replication factor A protein 2 family.</text>
</comment>
<proteinExistence type="inferred from homology"/>
<dbReference type="InterPro" id="IPR036388">
    <property type="entry name" value="WH-like_DNA-bd_sf"/>
</dbReference>
<dbReference type="GO" id="GO:0000781">
    <property type="term" value="C:chromosome, telomeric region"/>
    <property type="evidence" value="ECO:0007669"/>
    <property type="project" value="TreeGrafter"/>
</dbReference>
<dbReference type="Gene3D" id="1.10.10.10">
    <property type="entry name" value="Winged helix-like DNA-binding domain superfamily/Winged helix DNA-binding domain"/>
    <property type="match status" value="1"/>
</dbReference>
<keyword evidence="3" id="KW-0238">DNA-binding</keyword>
<dbReference type="InterPro" id="IPR012340">
    <property type="entry name" value="NA-bd_OB-fold"/>
</dbReference>
<accession>A0AAD7NTY9</accession>
<evidence type="ECO:0000259" key="6">
    <source>
        <dbReference type="Pfam" id="PF08784"/>
    </source>
</evidence>
<dbReference type="Gene3D" id="2.40.50.140">
    <property type="entry name" value="Nucleic acid-binding proteins"/>
    <property type="match status" value="1"/>
</dbReference>
<dbReference type="GO" id="GO:0003697">
    <property type="term" value="F:single-stranded DNA binding"/>
    <property type="evidence" value="ECO:0007669"/>
    <property type="project" value="TreeGrafter"/>
</dbReference>
<dbReference type="GO" id="GO:0006260">
    <property type="term" value="P:DNA replication"/>
    <property type="evidence" value="ECO:0007669"/>
    <property type="project" value="TreeGrafter"/>
</dbReference>
<evidence type="ECO:0000313" key="8">
    <source>
        <dbReference type="Proteomes" id="UP001215280"/>
    </source>
</evidence>
<evidence type="ECO:0000313" key="7">
    <source>
        <dbReference type="EMBL" id="KAJ7774502.1"/>
    </source>
</evidence>
<dbReference type="CDD" id="cd04478">
    <property type="entry name" value="RPA2_DBD_D"/>
    <property type="match status" value="1"/>
</dbReference>
<evidence type="ECO:0000256" key="1">
    <source>
        <dbReference type="ARBA" id="ARBA00004123"/>
    </source>
</evidence>
<dbReference type="InterPro" id="IPR040260">
    <property type="entry name" value="RFA2-like"/>
</dbReference>
<dbReference type="GO" id="GO:0005662">
    <property type="term" value="C:DNA replication factor A complex"/>
    <property type="evidence" value="ECO:0007669"/>
    <property type="project" value="TreeGrafter"/>
</dbReference>
<evidence type="ECO:0000256" key="2">
    <source>
        <dbReference type="ARBA" id="ARBA00007815"/>
    </source>
</evidence>
<dbReference type="GO" id="GO:0006289">
    <property type="term" value="P:nucleotide-excision repair"/>
    <property type="evidence" value="ECO:0007669"/>
    <property type="project" value="TreeGrafter"/>
</dbReference>
<sequence>MSQFSPYGGGGGFMQGSPGGSQGSLSGGGGKSPASQSVRPVTIAQVRKASQMHSDAEWMVDDHAIGQVTIVAELQENRVFSTNRTFFIDDGTGRIEAKMWMDTQDTQKPHAWRGIAPGKSPDTEMMYVRVTGSIKTHNDKRHIHASNIRLVKDPNEIYFHLLEVISTNVVLQKGLPSQSGHEQQTGAVQGQSAYTVQSRPTNSGGLFSEMADKVVRYLSSLPPNPQGTYVGDIAKAMKTDSMELSDTVDKLIDDGHVFTTIDDSHIQLAT</sequence>
<feature type="region of interest" description="Disordered" evidence="5">
    <location>
        <begin position="1"/>
        <end position="39"/>
    </location>
</feature>
<dbReference type="Proteomes" id="UP001215280">
    <property type="component" value="Unassembled WGS sequence"/>
</dbReference>
<feature type="region of interest" description="Disordered" evidence="5">
    <location>
        <begin position="177"/>
        <end position="199"/>
    </location>
</feature>
<dbReference type="InterPro" id="IPR036390">
    <property type="entry name" value="WH_DNA-bd_sf"/>
</dbReference>
<comment type="caution">
    <text evidence="7">The sequence shown here is derived from an EMBL/GenBank/DDBJ whole genome shotgun (WGS) entry which is preliminary data.</text>
</comment>
<dbReference type="SUPFAM" id="SSF50249">
    <property type="entry name" value="Nucleic acid-binding proteins"/>
    <property type="match status" value="1"/>
</dbReference>
<gene>
    <name evidence="7" type="ORF">DFH07DRAFT_799867</name>
</gene>
<dbReference type="GO" id="GO:0000724">
    <property type="term" value="P:double-strand break repair via homologous recombination"/>
    <property type="evidence" value="ECO:0007669"/>
    <property type="project" value="TreeGrafter"/>
</dbReference>
<dbReference type="GO" id="GO:0035861">
    <property type="term" value="C:site of double-strand break"/>
    <property type="evidence" value="ECO:0007669"/>
    <property type="project" value="TreeGrafter"/>
</dbReference>
<dbReference type="PANTHER" id="PTHR13989">
    <property type="entry name" value="REPLICATION PROTEIN A-RELATED"/>
    <property type="match status" value="1"/>
</dbReference>
<dbReference type="EMBL" id="JARJLG010000015">
    <property type="protein sequence ID" value="KAJ7774502.1"/>
    <property type="molecule type" value="Genomic_DNA"/>
</dbReference>
<organism evidence="7 8">
    <name type="scientific">Mycena maculata</name>
    <dbReference type="NCBI Taxonomy" id="230809"/>
    <lineage>
        <taxon>Eukaryota</taxon>
        <taxon>Fungi</taxon>
        <taxon>Dikarya</taxon>
        <taxon>Basidiomycota</taxon>
        <taxon>Agaricomycotina</taxon>
        <taxon>Agaricomycetes</taxon>
        <taxon>Agaricomycetidae</taxon>
        <taxon>Agaricales</taxon>
        <taxon>Marasmiineae</taxon>
        <taxon>Mycenaceae</taxon>
        <taxon>Mycena</taxon>
    </lineage>
</organism>
<evidence type="ECO:0000256" key="4">
    <source>
        <dbReference type="ARBA" id="ARBA00023242"/>
    </source>
</evidence>
<feature type="compositionally biased region" description="Gly residues" evidence="5">
    <location>
        <begin position="7"/>
        <end position="31"/>
    </location>
</feature>
<evidence type="ECO:0000256" key="5">
    <source>
        <dbReference type="SAM" id="MobiDB-lite"/>
    </source>
</evidence>